<accession>A0A5S3WZ19</accession>
<keyword evidence="1" id="KW-1133">Transmembrane helix</keyword>
<evidence type="ECO:0000256" key="1">
    <source>
        <dbReference type="SAM" id="Phobius"/>
    </source>
</evidence>
<gene>
    <name evidence="2" type="ORF">CWB98_15855</name>
</gene>
<dbReference type="Proteomes" id="UP000306719">
    <property type="component" value="Unassembled WGS sequence"/>
</dbReference>
<organism evidence="2 3">
    <name type="scientific">Pseudoalteromonas rubra</name>
    <dbReference type="NCBI Taxonomy" id="43658"/>
    <lineage>
        <taxon>Bacteria</taxon>
        <taxon>Pseudomonadati</taxon>
        <taxon>Pseudomonadota</taxon>
        <taxon>Gammaproteobacteria</taxon>
        <taxon>Alteromonadales</taxon>
        <taxon>Pseudoalteromonadaceae</taxon>
        <taxon>Pseudoalteromonas</taxon>
    </lineage>
</organism>
<dbReference type="OrthoDB" id="960254at2"/>
<sequence length="136" mass="15228">MEKTLFIVGASIFGLLGLIHLAYTCFSDKFDPRNLEVKEAMLNTPPRITKQTNMWQAWVGFNASHSLGALLFAAFYIPLCISHFDIISDTIWFSVLPSVVSISYLLLAVKYWFKVPFTGILIASACFVTAAWLVNT</sequence>
<dbReference type="RefSeq" id="WP_138545719.1">
    <property type="nucleotide sequence ID" value="NZ_PNCJ01000023.1"/>
</dbReference>
<feature type="transmembrane region" description="Helical" evidence="1">
    <location>
        <begin position="115"/>
        <end position="134"/>
    </location>
</feature>
<dbReference type="AlphaFoldDB" id="A0A5S3WZ19"/>
<protein>
    <submittedName>
        <fullName evidence="2">Uncharacterized protein</fullName>
    </submittedName>
</protein>
<reference evidence="2 3" key="1">
    <citation type="submission" date="2018-01" db="EMBL/GenBank/DDBJ databases">
        <authorList>
            <person name="Paulsen S."/>
            <person name="Gram L.K."/>
        </authorList>
    </citation>
    <scope>NUCLEOTIDE SEQUENCE [LARGE SCALE GENOMIC DNA]</scope>
    <source>
        <strain evidence="2 3">S2599</strain>
    </source>
</reference>
<feature type="transmembrane region" description="Helical" evidence="1">
    <location>
        <begin position="55"/>
        <end position="79"/>
    </location>
</feature>
<feature type="transmembrane region" description="Helical" evidence="1">
    <location>
        <begin position="91"/>
        <end position="109"/>
    </location>
</feature>
<keyword evidence="1" id="KW-0812">Transmembrane</keyword>
<comment type="caution">
    <text evidence="2">The sequence shown here is derived from an EMBL/GenBank/DDBJ whole genome shotgun (WGS) entry which is preliminary data.</text>
</comment>
<dbReference type="InterPro" id="IPR058068">
    <property type="entry name" value="LIC_13387-like"/>
</dbReference>
<dbReference type="NCBIfam" id="NF047765">
    <property type="entry name" value="LIC_13387_fam"/>
    <property type="match status" value="1"/>
</dbReference>
<reference evidence="3" key="2">
    <citation type="submission" date="2019-06" db="EMBL/GenBank/DDBJ databases">
        <title>Co-occurence of chitin degradation, pigmentation and bioactivity in marine Pseudoalteromonas.</title>
        <authorList>
            <person name="Sonnenschein E.C."/>
            <person name="Bech P.K."/>
        </authorList>
    </citation>
    <scope>NUCLEOTIDE SEQUENCE [LARGE SCALE GENOMIC DNA]</scope>
    <source>
        <strain evidence="3">S2599</strain>
    </source>
</reference>
<proteinExistence type="predicted"/>
<evidence type="ECO:0000313" key="3">
    <source>
        <dbReference type="Proteomes" id="UP000306719"/>
    </source>
</evidence>
<dbReference type="EMBL" id="PNCJ01000023">
    <property type="protein sequence ID" value="TMP35491.1"/>
    <property type="molecule type" value="Genomic_DNA"/>
</dbReference>
<keyword evidence="1" id="KW-0472">Membrane</keyword>
<evidence type="ECO:0000313" key="2">
    <source>
        <dbReference type="EMBL" id="TMP35491.1"/>
    </source>
</evidence>
<name>A0A5S3WZ19_9GAMM</name>